<evidence type="ECO:0000256" key="10">
    <source>
        <dbReference type="ARBA" id="ARBA00022984"/>
    </source>
</evidence>
<evidence type="ECO:0000256" key="14">
    <source>
        <dbReference type="ARBA" id="ARBA00048247"/>
    </source>
</evidence>
<comment type="pathway">
    <text evidence="3">Nucleotide-sugar biosynthesis; UDP-N-acetyl-alpha-D-glucosamine biosynthesis; UDP-N-acetyl-alpha-D-glucosamine from N-acetyl-alpha-D-glucosamine 1-phosphate: step 1/1.</text>
</comment>
<keyword evidence="8" id="KW-0460">Magnesium</keyword>
<dbReference type="InterPro" id="IPR005835">
    <property type="entry name" value="NTP_transferase_dom"/>
</dbReference>
<evidence type="ECO:0000256" key="5">
    <source>
        <dbReference type="ARBA" id="ARBA00022679"/>
    </source>
</evidence>
<comment type="function">
    <text evidence="16">Catalyzes the last two sequential reactions in the de novo biosynthetic pathway for UDP-N-acetylglucosamine (UDP-GlcNAc). The C-terminal domain catalyzes the transfer of acetyl group from acetyl coenzyme A to glucosamine-1-phosphate (GlcN-1-P) to produce N-acetylglucosamine-1-phosphate (GlcNAc-1-P), which is converted into UDP-GlcNAc by the transfer of uridine 5-monophosphate (from uridine 5-triphosphate), a reaction catalyzed by the N-terminal domain.</text>
</comment>
<evidence type="ECO:0000256" key="16">
    <source>
        <dbReference type="ARBA" id="ARBA00049628"/>
    </source>
</evidence>
<dbReference type="GO" id="GO:0009252">
    <property type="term" value="P:peptidoglycan biosynthetic process"/>
    <property type="evidence" value="ECO:0007669"/>
    <property type="project" value="UniProtKB-KW"/>
</dbReference>
<gene>
    <name evidence="18" type="primary">glmU</name>
    <name evidence="18" type="ORF">NCTC9935_00088</name>
</gene>
<dbReference type="InterPro" id="IPR029044">
    <property type="entry name" value="Nucleotide-diphossugar_trans"/>
</dbReference>
<dbReference type="OrthoDB" id="9775031at2"/>
<evidence type="ECO:0000256" key="11">
    <source>
        <dbReference type="ARBA" id="ARBA00023268"/>
    </source>
</evidence>
<dbReference type="GO" id="GO:0003977">
    <property type="term" value="F:UDP-N-acetylglucosamine diphosphorylase activity"/>
    <property type="evidence" value="ECO:0007669"/>
    <property type="project" value="UniProtKB-EC"/>
</dbReference>
<name>A0A2X0VAM5_9ACTO</name>
<dbReference type="Proteomes" id="UP000250192">
    <property type="component" value="Unassembled WGS sequence"/>
</dbReference>
<dbReference type="Pfam" id="PF00483">
    <property type="entry name" value="NTP_transferase"/>
    <property type="match status" value="1"/>
</dbReference>
<keyword evidence="13" id="KW-0961">Cell wall biogenesis/degradation</keyword>
<sequence length="349" mass="35960">MSRPAAVIVLAAGQGTRMKSALPKVVHPLSGLSMIGHALRAAHGLDPQHLVAVVRHQRDVVAAEITRVLPGAIIADQDEIPGTGRAVQCGLEALDKAVEPVCGTIVVTYGDVPLLSTGTLAELVATHEGAGHAVTVLTSRVEDPTGYGRIIRDSSGTVTAIVEQRDATPEQAAINEINAGIYAFDADFLRASLASLGTDNDQGEVYLTDVLAAAAPAGRSAGALELTDHWQSAGANDRVQLAELGAEMNRRICEAHMRAGVTIVDPASTWIDIDVAVGADTTIYPGTCLRGTTVVGTGCEIGPSATLIDAEIGDRAAVPTAWIGQGCVAADTMVTPYSTIGTLIAAPRA</sequence>
<evidence type="ECO:0000256" key="13">
    <source>
        <dbReference type="ARBA" id="ARBA00023316"/>
    </source>
</evidence>
<dbReference type="STRING" id="1660.APY09_05200"/>
<dbReference type="RefSeq" id="WP_111822712.1">
    <property type="nucleotide sequence ID" value="NZ_CAUQLB010000007.1"/>
</dbReference>
<reference evidence="18 19" key="1">
    <citation type="submission" date="2018-06" db="EMBL/GenBank/DDBJ databases">
        <authorList>
            <consortium name="Pathogen Informatics"/>
            <person name="Doyle S."/>
        </authorList>
    </citation>
    <scope>NUCLEOTIDE SEQUENCE [LARGE SCALE GENOMIC DNA]</scope>
    <source>
        <strain evidence="18 19">NCTC9935</strain>
    </source>
</reference>
<keyword evidence="11" id="KW-0511">Multifunctional enzyme</keyword>
<comment type="catalytic activity">
    <reaction evidence="14">
        <text>alpha-D-glucosamine 1-phosphate + acetyl-CoA = N-acetyl-alpha-D-glucosamine 1-phosphate + CoA + H(+)</text>
        <dbReference type="Rhea" id="RHEA:13725"/>
        <dbReference type="ChEBI" id="CHEBI:15378"/>
        <dbReference type="ChEBI" id="CHEBI:57287"/>
        <dbReference type="ChEBI" id="CHEBI:57288"/>
        <dbReference type="ChEBI" id="CHEBI:57776"/>
        <dbReference type="ChEBI" id="CHEBI:58516"/>
        <dbReference type="EC" id="2.3.1.157"/>
    </reaction>
</comment>
<dbReference type="AlphaFoldDB" id="A0A2X0VAM5"/>
<dbReference type="InterPro" id="IPR011004">
    <property type="entry name" value="Trimer_LpxA-like_sf"/>
</dbReference>
<evidence type="ECO:0000256" key="2">
    <source>
        <dbReference type="ARBA" id="ARBA00005166"/>
    </source>
</evidence>
<evidence type="ECO:0000256" key="9">
    <source>
        <dbReference type="ARBA" id="ARBA00022960"/>
    </source>
</evidence>
<dbReference type="GO" id="GO:0008360">
    <property type="term" value="P:regulation of cell shape"/>
    <property type="evidence" value="ECO:0007669"/>
    <property type="project" value="UniProtKB-KW"/>
</dbReference>
<proteinExistence type="predicted"/>
<keyword evidence="4" id="KW-0963">Cytoplasm</keyword>
<keyword evidence="6" id="KW-0548">Nucleotidyltransferase</keyword>
<evidence type="ECO:0000259" key="17">
    <source>
        <dbReference type="Pfam" id="PF00483"/>
    </source>
</evidence>
<keyword evidence="7" id="KW-0479">Metal-binding</keyword>
<dbReference type="Gene3D" id="3.90.550.10">
    <property type="entry name" value="Spore Coat Polysaccharide Biosynthesis Protein SpsA, Chain A"/>
    <property type="match status" value="1"/>
</dbReference>
<keyword evidence="9" id="KW-0133">Cell shape</keyword>
<evidence type="ECO:0000256" key="4">
    <source>
        <dbReference type="ARBA" id="ARBA00022490"/>
    </source>
</evidence>
<evidence type="ECO:0000313" key="18">
    <source>
        <dbReference type="EMBL" id="SPT54547.1"/>
    </source>
</evidence>
<comment type="cofactor">
    <cofactor evidence="1">
        <name>Mg(2+)</name>
        <dbReference type="ChEBI" id="CHEBI:18420"/>
    </cofactor>
</comment>
<organism evidence="18 19">
    <name type="scientific">Schaalia odontolytica</name>
    <dbReference type="NCBI Taxonomy" id="1660"/>
    <lineage>
        <taxon>Bacteria</taxon>
        <taxon>Bacillati</taxon>
        <taxon>Actinomycetota</taxon>
        <taxon>Actinomycetes</taxon>
        <taxon>Actinomycetales</taxon>
        <taxon>Actinomycetaceae</taxon>
        <taxon>Schaalia</taxon>
    </lineage>
</organism>
<comment type="catalytic activity">
    <reaction evidence="15">
        <text>N-acetyl-alpha-D-glucosamine 1-phosphate + UTP + H(+) = UDP-N-acetyl-alpha-D-glucosamine + diphosphate</text>
        <dbReference type="Rhea" id="RHEA:13509"/>
        <dbReference type="ChEBI" id="CHEBI:15378"/>
        <dbReference type="ChEBI" id="CHEBI:33019"/>
        <dbReference type="ChEBI" id="CHEBI:46398"/>
        <dbReference type="ChEBI" id="CHEBI:57705"/>
        <dbReference type="ChEBI" id="CHEBI:57776"/>
        <dbReference type="EC" id="2.7.7.23"/>
    </reaction>
</comment>
<dbReference type="EMBL" id="UAPR01000001">
    <property type="protein sequence ID" value="SPT54547.1"/>
    <property type="molecule type" value="Genomic_DNA"/>
</dbReference>
<keyword evidence="10" id="KW-0573">Peptidoglycan synthesis</keyword>
<feature type="domain" description="Nucleotidyl transferase" evidence="17">
    <location>
        <begin position="7"/>
        <end position="235"/>
    </location>
</feature>
<dbReference type="PANTHER" id="PTHR43584">
    <property type="entry name" value="NUCLEOTIDYL TRANSFERASE"/>
    <property type="match status" value="1"/>
</dbReference>
<evidence type="ECO:0000256" key="15">
    <source>
        <dbReference type="ARBA" id="ARBA00048493"/>
    </source>
</evidence>
<evidence type="ECO:0000256" key="3">
    <source>
        <dbReference type="ARBA" id="ARBA00005208"/>
    </source>
</evidence>
<evidence type="ECO:0000256" key="7">
    <source>
        <dbReference type="ARBA" id="ARBA00022723"/>
    </source>
</evidence>
<dbReference type="Gene3D" id="2.160.10.10">
    <property type="entry name" value="Hexapeptide repeat proteins"/>
    <property type="match status" value="1"/>
</dbReference>
<accession>A0A2X0VAM5</accession>
<dbReference type="CDD" id="cd02540">
    <property type="entry name" value="GT2_GlmU_N_bac"/>
    <property type="match status" value="1"/>
</dbReference>
<dbReference type="SUPFAM" id="SSF51161">
    <property type="entry name" value="Trimeric LpxA-like enzymes"/>
    <property type="match status" value="1"/>
</dbReference>
<comment type="pathway">
    <text evidence="2">Nucleotide-sugar biosynthesis; UDP-N-acetyl-alpha-D-glucosamine biosynthesis; N-acetyl-alpha-D-glucosamine 1-phosphate from alpha-D-glucosamine 6-phosphate (route II): step 2/2.</text>
</comment>
<dbReference type="GO" id="GO:0071555">
    <property type="term" value="P:cell wall organization"/>
    <property type="evidence" value="ECO:0007669"/>
    <property type="project" value="UniProtKB-KW"/>
</dbReference>
<dbReference type="PANTHER" id="PTHR43584:SF3">
    <property type="entry name" value="BIFUNCTIONAL PROTEIN GLMU"/>
    <property type="match status" value="1"/>
</dbReference>
<evidence type="ECO:0000256" key="8">
    <source>
        <dbReference type="ARBA" id="ARBA00022842"/>
    </source>
</evidence>
<protein>
    <submittedName>
        <fullName evidence="18">Bifunctional protein GlmU</fullName>
    </submittedName>
</protein>
<evidence type="ECO:0000256" key="6">
    <source>
        <dbReference type="ARBA" id="ARBA00022695"/>
    </source>
</evidence>
<keyword evidence="5" id="KW-0808">Transferase</keyword>
<dbReference type="GO" id="GO:0046872">
    <property type="term" value="F:metal ion binding"/>
    <property type="evidence" value="ECO:0007669"/>
    <property type="project" value="UniProtKB-KW"/>
</dbReference>
<keyword evidence="12" id="KW-0012">Acyltransferase</keyword>
<evidence type="ECO:0000256" key="12">
    <source>
        <dbReference type="ARBA" id="ARBA00023315"/>
    </source>
</evidence>
<dbReference type="GeneID" id="93757672"/>
<dbReference type="GO" id="GO:0019134">
    <property type="term" value="F:glucosamine-1-phosphate N-acetyltransferase activity"/>
    <property type="evidence" value="ECO:0007669"/>
    <property type="project" value="UniProtKB-EC"/>
</dbReference>
<keyword evidence="19" id="KW-1185">Reference proteome</keyword>
<evidence type="ECO:0000256" key="1">
    <source>
        <dbReference type="ARBA" id="ARBA00001946"/>
    </source>
</evidence>
<dbReference type="SUPFAM" id="SSF53448">
    <property type="entry name" value="Nucleotide-diphospho-sugar transferases"/>
    <property type="match status" value="1"/>
</dbReference>
<evidence type="ECO:0000313" key="19">
    <source>
        <dbReference type="Proteomes" id="UP000250192"/>
    </source>
</evidence>
<dbReference type="InterPro" id="IPR050065">
    <property type="entry name" value="GlmU-like"/>
</dbReference>